<feature type="compositionally biased region" description="Basic and acidic residues" evidence="1">
    <location>
        <begin position="154"/>
        <end position="168"/>
    </location>
</feature>
<sequence>MLPFGPDEASNALNAVQQTFYMAVHDHNFKKGAFKDQITKSTSALEAADVLLASNLLTKEEKEPIRKMRTGLAYMVARGPLLTSDEAMISIANTFEVTNIFDADRKEQGQYVPPMMMYSMGKDNKVTKSFAITDDGVEETAGGEIGQVPGAPKEYNRRQKEHWHELSGKNRGQTQSQDGAAGGKSERLYEKESGTKTDQKTTNSDKGKEGSDFGGDFKKNLRGAFL</sequence>
<dbReference type="Proteomes" id="UP001345827">
    <property type="component" value="Unassembled WGS sequence"/>
</dbReference>
<protein>
    <submittedName>
        <fullName evidence="2">Uncharacterized protein</fullName>
    </submittedName>
</protein>
<gene>
    <name evidence="2" type="ORF">LTR25_003248</name>
</gene>
<evidence type="ECO:0000313" key="3">
    <source>
        <dbReference type="Proteomes" id="UP001345827"/>
    </source>
</evidence>
<proteinExistence type="predicted"/>
<dbReference type="AlphaFoldDB" id="A0AAV9QDX0"/>
<name>A0AAV9QDX0_9PEZI</name>
<feature type="region of interest" description="Disordered" evidence="1">
    <location>
        <begin position="138"/>
        <end position="226"/>
    </location>
</feature>
<feature type="compositionally biased region" description="Basic and acidic residues" evidence="1">
    <location>
        <begin position="184"/>
        <end position="219"/>
    </location>
</feature>
<accession>A0AAV9QDX0</accession>
<comment type="caution">
    <text evidence="2">The sequence shown here is derived from an EMBL/GenBank/DDBJ whole genome shotgun (WGS) entry which is preliminary data.</text>
</comment>
<organism evidence="2 3">
    <name type="scientific">Vermiconidia calcicola</name>
    <dbReference type="NCBI Taxonomy" id="1690605"/>
    <lineage>
        <taxon>Eukaryota</taxon>
        <taxon>Fungi</taxon>
        <taxon>Dikarya</taxon>
        <taxon>Ascomycota</taxon>
        <taxon>Pezizomycotina</taxon>
        <taxon>Dothideomycetes</taxon>
        <taxon>Dothideomycetidae</taxon>
        <taxon>Mycosphaerellales</taxon>
        <taxon>Extremaceae</taxon>
        <taxon>Vermiconidia</taxon>
    </lineage>
</organism>
<evidence type="ECO:0000256" key="1">
    <source>
        <dbReference type="SAM" id="MobiDB-lite"/>
    </source>
</evidence>
<evidence type="ECO:0000313" key="2">
    <source>
        <dbReference type="EMBL" id="KAK5539545.1"/>
    </source>
</evidence>
<reference evidence="2 3" key="1">
    <citation type="submission" date="2023-06" db="EMBL/GenBank/DDBJ databases">
        <title>Black Yeasts Isolated from many extreme environments.</title>
        <authorList>
            <person name="Coleine C."/>
            <person name="Stajich J.E."/>
            <person name="Selbmann L."/>
        </authorList>
    </citation>
    <scope>NUCLEOTIDE SEQUENCE [LARGE SCALE GENOMIC DNA]</scope>
    <source>
        <strain evidence="2 3">CCFEE 5887</strain>
    </source>
</reference>
<dbReference type="EMBL" id="JAXLQG010000005">
    <property type="protein sequence ID" value="KAK5539545.1"/>
    <property type="molecule type" value="Genomic_DNA"/>
</dbReference>
<keyword evidence="3" id="KW-1185">Reference proteome</keyword>